<dbReference type="STRING" id="195064.SAMN05421721_11542"/>
<dbReference type="InterPro" id="IPR027787">
    <property type="entry name" value="Alpha/beta-hydrolase_catalytic"/>
</dbReference>
<name>A0A1I4SD10_ECTMO</name>
<proteinExistence type="predicted"/>
<gene>
    <name evidence="2" type="ORF">SAMN05421721_11542</name>
</gene>
<evidence type="ECO:0000259" key="1">
    <source>
        <dbReference type="Pfam" id="PF10081"/>
    </source>
</evidence>
<keyword evidence="3" id="KW-1185">Reference proteome</keyword>
<reference evidence="2 3" key="1">
    <citation type="submission" date="2016-10" db="EMBL/GenBank/DDBJ databases">
        <authorList>
            <person name="de Groot N.N."/>
        </authorList>
    </citation>
    <scope>NUCLEOTIDE SEQUENCE [LARGE SCALE GENOMIC DNA]</scope>
    <source>
        <strain evidence="2 3">DSM 4180</strain>
    </source>
</reference>
<organism evidence="2 3">
    <name type="scientific">Ectothiorhodospira mobilis</name>
    <dbReference type="NCBI Taxonomy" id="195064"/>
    <lineage>
        <taxon>Bacteria</taxon>
        <taxon>Pseudomonadati</taxon>
        <taxon>Pseudomonadota</taxon>
        <taxon>Gammaproteobacteria</taxon>
        <taxon>Chromatiales</taxon>
        <taxon>Ectothiorhodospiraceae</taxon>
        <taxon>Ectothiorhodospira</taxon>
    </lineage>
</organism>
<sequence>MIRPRRDTGVQVAFDGALWSGPPFRSATWRTVTQRRDPDSPAWLPEFREGEVVRFMNQYSDLSNAEAPWGPFRIAFLQYASDPITFFSPSIFYRRPDWLRPPRGPDVSPELRWYPVVTGLQLAADIAAGGVPPGYGHSYAVGDYVDAWRGLTGPRGWDAQGIARLKAHLKRQQLTEQVQ</sequence>
<evidence type="ECO:0000313" key="3">
    <source>
        <dbReference type="Proteomes" id="UP000199556"/>
    </source>
</evidence>
<dbReference type="GO" id="GO:0016787">
    <property type="term" value="F:hydrolase activity"/>
    <property type="evidence" value="ECO:0007669"/>
    <property type="project" value="UniProtKB-KW"/>
</dbReference>
<accession>A0A1I4SD10</accession>
<dbReference type="Proteomes" id="UP000199556">
    <property type="component" value="Unassembled WGS sequence"/>
</dbReference>
<feature type="domain" description="Alpha/beta-hydrolase catalytic" evidence="1">
    <location>
        <begin position="13"/>
        <end position="165"/>
    </location>
</feature>
<protein>
    <submittedName>
        <fullName evidence="2">Alpha/beta-hydrolase family protein</fullName>
    </submittedName>
</protein>
<keyword evidence="2" id="KW-0378">Hydrolase</keyword>
<dbReference type="EMBL" id="FOUO01000015">
    <property type="protein sequence ID" value="SFM62369.1"/>
    <property type="molecule type" value="Genomic_DNA"/>
</dbReference>
<dbReference type="Pfam" id="PF10081">
    <property type="entry name" value="Abhydrolase_9"/>
    <property type="match status" value="1"/>
</dbReference>
<evidence type="ECO:0000313" key="2">
    <source>
        <dbReference type="EMBL" id="SFM62369.1"/>
    </source>
</evidence>
<dbReference type="AlphaFoldDB" id="A0A1I4SD10"/>